<keyword evidence="1" id="KW-0812">Transmembrane</keyword>
<protein>
    <submittedName>
        <fullName evidence="2">888_t:CDS:1</fullName>
    </submittedName>
</protein>
<evidence type="ECO:0000313" key="3">
    <source>
        <dbReference type="Proteomes" id="UP000789375"/>
    </source>
</evidence>
<proteinExistence type="predicted"/>
<keyword evidence="3" id="KW-1185">Reference proteome</keyword>
<dbReference type="Proteomes" id="UP000789375">
    <property type="component" value="Unassembled WGS sequence"/>
</dbReference>
<name>A0A9N9D2F1_FUNMO</name>
<gene>
    <name evidence="2" type="ORF">FMOSSE_LOCUS10125</name>
</gene>
<dbReference type="AlphaFoldDB" id="A0A9N9D2F1"/>
<feature type="transmembrane region" description="Helical" evidence="1">
    <location>
        <begin position="50"/>
        <end position="70"/>
    </location>
</feature>
<dbReference type="EMBL" id="CAJVPP010003219">
    <property type="protein sequence ID" value="CAG8623763.1"/>
    <property type="molecule type" value="Genomic_DNA"/>
</dbReference>
<keyword evidence="1" id="KW-0472">Membrane</keyword>
<evidence type="ECO:0000313" key="2">
    <source>
        <dbReference type="EMBL" id="CAG8623763.1"/>
    </source>
</evidence>
<accession>A0A9N9D2F1</accession>
<reference evidence="2" key="1">
    <citation type="submission" date="2021-06" db="EMBL/GenBank/DDBJ databases">
        <authorList>
            <person name="Kallberg Y."/>
            <person name="Tangrot J."/>
            <person name="Rosling A."/>
        </authorList>
    </citation>
    <scope>NUCLEOTIDE SEQUENCE</scope>
    <source>
        <strain evidence="2">87-6 pot B 2015</strain>
    </source>
</reference>
<comment type="caution">
    <text evidence="2">The sequence shown here is derived from an EMBL/GenBank/DDBJ whole genome shotgun (WGS) entry which is preliminary data.</text>
</comment>
<keyword evidence="1" id="KW-1133">Transmembrane helix</keyword>
<sequence length="73" mass="8380">EETIINDSRRKIDFCIRTEGDTKEFYHSDSNNALEETSIFGLQFAQISRIIYMFTSLIITYVVALEGQLIGVD</sequence>
<feature type="non-terminal residue" evidence="2">
    <location>
        <position position="73"/>
    </location>
</feature>
<organism evidence="2 3">
    <name type="scientific">Funneliformis mosseae</name>
    <name type="common">Endomycorrhizal fungus</name>
    <name type="synonym">Glomus mosseae</name>
    <dbReference type="NCBI Taxonomy" id="27381"/>
    <lineage>
        <taxon>Eukaryota</taxon>
        <taxon>Fungi</taxon>
        <taxon>Fungi incertae sedis</taxon>
        <taxon>Mucoromycota</taxon>
        <taxon>Glomeromycotina</taxon>
        <taxon>Glomeromycetes</taxon>
        <taxon>Glomerales</taxon>
        <taxon>Glomeraceae</taxon>
        <taxon>Funneliformis</taxon>
    </lineage>
</organism>
<evidence type="ECO:0000256" key="1">
    <source>
        <dbReference type="SAM" id="Phobius"/>
    </source>
</evidence>